<organism evidence="1">
    <name type="scientific">marine sediment metagenome</name>
    <dbReference type="NCBI Taxonomy" id="412755"/>
    <lineage>
        <taxon>unclassified sequences</taxon>
        <taxon>metagenomes</taxon>
        <taxon>ecological metagenomes</taxon>
    </lineage>
</organism>
<dbReference type="AlphaFoldDB" id="X1KWC3"/>
<protein>
    <submittedName>
        <fullName evidence="1">Uncharacterized protein</fullName>
    </submittedName>
</protein>
<proteinExistence type="predicted"/>
<evidence type="ECO:0000313" key="1">
    <source>
        <dbReference type="EMBL" id="GAH86288.1"/>
    </source>
</evidence>
<gene>
    <name evidence="1" type="ORF">S03H2_59948</name>
</gene>
<comment type="caution">
    <text evidence="1">The sequence shown here is derived from an EMBL/GenBank/DDBJ whole genome shotgun (WGS) entry which is preliminary data.</text>
</comment>
<name>X1KWC3_9ZZZZ</name>
<dbReference type="EMBL" id="BARU01038589">
    <property type="protein sequence ID" value="GAH86288.1"/>
    <property type="molecule type" value="Genomic_DNA"/>
</dbReference>
<accession>X1KWC3</accession>
<reference evidence="1" key="1">
    <citation type="journal article" date="2014" name="Front. Microbiol.">
        <title>High frequency of phylogenetically diverse reductive dehalogenase-homologous genes in deep subseafloor sedimentary metagenomes.</title>
        <authorList>
            <person name="Kawai M."/>
            <person name="Futagami T."/>
            <person name="Toyoda A."/>
            <person name="Takaki Y."/>
            <person name="Nishi S."/>
            <person name="Hori S."/>
            <person name="Arai W."/>
            <person name="Tsubouchi T."/>
            <person name="Morono Y."/>
            <person name="Uchiyama I."/>
            <person name="Ito T."/>
            <person name="Fujiyama A."/>
            <person name="Inagaki F."/>
            <person name="Takami H."/>
        </authorList>
    </citation>
    <scope>NUCLEOTIDE SEQUENCE</scope>
    <source>
        <strain evidence="1">Expedition CK06-06</strain>
    </source>
</reference>
<sequence length="61" mass="7064">GEFAKVDDIYLMNSSLSICEFRCFIITSEAIENYRVLYTHIVRVTQFAILLDRLGNECLCI</sequence>
<feature type="non-terminal residue" evidence="1">
    <location>
        <position position="1"/>
    </location>
</feature>